<dbReference type="SUPFAM" id="SSF51905">
    <property type="entry name" value="FAD/NAD(P)-binding domain"/>
    <property type="match status" value="2"/>
</dbReference>
<dbReference type="PANTHER" id="PTHR23023">
    <property type="entry name" value="DIMETHYLANILINE MONOOXYGENASE"/>
    <property type="match status" value="1"/>
</dbReference>
<dbReference type="PRINTS" id="PR00370">
    <property type="entry name" value="FMOXYGENASE"/>
</dbReference>
<keyword evidence="3 6" id="KW-0274">FAD</keyword>
<protein>
    <recommendedName>
        <fullName evidence="6">Flavin-containing monooxygenase</fullName>
        <ecNumber evidence="6">1.-.-.-</ecNumber>
    </recommendedName>
</protein>
<sequence length="468" mass="53239">MPRLRVCVIGAGAAGLSAARHLTSELDAFDVQVFEQSSCVGGTWVFTEDTGVDERGIPVHSSVYRNLRTNLPKEIMAFPDFPFPSEWSSFISHQQVLKYLKEYTSHFDLYKYIQFNSIISSVRPLIRKDSQKPLWEVVVTDAHTKESQVLLFDAVIVCSGHFAVPRLPVIPGQESFPGLVMHSHDYRHPEVFQGKHLVIFGGGPSGRDICLDVANCAEKVYISHKSRFCSTLPENVEQHRPLISIHTDGTVLFEDGQERKVDSILLCTGYVISFPFLHDDCSILVRNNRVTHLYKHIFNTKYPTLSFIGLCSKNFCTFPRFSMQAQYIASVLSGRKSLPSEGQMNADEEQDFQERLSLGMPEHHAHIIGTRGDYDGMIAQLAGVDRLSPAYHSLFDYVTEERFPYHLMHYKKDNFRVNSDGTWSLVKNLADYDNCNRGEMRNAESHMDSLQNGLEPLHKRLDHQKTKH</sequence>
<comment type="similarity">
    <text evidence="1 6">Belongs to the FMO family.</text>
</comment>
<evidence type="ECO:0000313" key="8">
    <source>
        <dbReference type="Proteomes" id="UP001159427"/>
    </source>
</evidence>
<comment type="caution">
    <text evidence="7">The sequence shown here is derived from an EMBL/GenBank/DDBJ whole genome shotgun (WGS) entry which is preliminary data.</text>
</comment>
<reference evidence="7 8" key="1">
    <citation type="submission" date="2022-05" db="EMBL/GenBank/DDBJ databases">
        <authorList>
            <consortium name="Genoscope - CEA"/>
            <person name="William W."/>
        </authorList>
    </citation>
    <scope>NUCLEOTIDE SEQUENCE [LARGE SCALE GENOMIC DNA]</scope>
</reference>
<dbReference type="InterPro" id="IPR036188">
    <property type="entry name" value="FAD/NAD-bd_sf"/>
</dbReference>
<evidence type="ECO:0000313" key="7">
    <source>
        <dbReference type="EMBL" id="CAH3196672.1"/>
    </source>
</evidence>
<evidence type="ECO:0000256" key="6">
    <source>
        <dbReference type="RuleBase" id="RU361177"/>
    </source>
</evidence>
<dbReference type="EC" id="1.-.-.-" evidence="6"/>
<gene>
    <name evidence="7" type="ORF">PEVE_00033246</name>
</gene>
<keyword evidence="5 6" id="KW-0560">Oxidoreductase</keyword>
<proteinExistence type="inferred from homology"/>
<keyword evidence="8" id="KW-1185">Reference proteome</keyword>
<evidence type="ECO:0000256" key="3">
    <source>
        <dbReference type="ARBA" id="ARBA00022827"/>
    </source>
</evidence>
<evidence type="ECO:0000256" key="5">
    <source>
        <dbReference type="ARBA" id="ARBA00023002"/>
    </source>
</evidence>
<dbReference type="Gene3D" id="3.50.50.60">
    <property type="entry name" value="FAD/NAD(P)-binding domain"/>
    <property type="match status" value="2"/>
</dbReference>
<keyword evidence="6" id="KW-0503">Monooxygenase</keyword>
<name>A0ABN8T010_9CNID</name>
<evidence type="ECO:0000256" key="1">
    <source>
        <dbReference type="ARBA" id="ARBA00009183"/>
    </source>
</evidence>
<dbReference type="InterPro" id="IPR020946">
    <property type="entry name" value="Flavin_mOase-like"/>
</dbReference>
<dbReference type="InterPro" id="IPR000960">
    <property type="entry name" value="Flavin_mOase"/>
</dbReference>
<dbReference type="Pfam" id="PF00743">
    <property type="entry name" value="FMO-like"/>
    <property type="match status" value="2"/>
</dbReference>
<comment type="cofactor">
    <cofactor evidence="6">
        <name>FAD</name>
        <dbReference type="ChEBI" id="CHEBI:57692"/>
    </cofactor>
</comment>
<keyword evidence="2 6" id="KW-0285">Flavoprotein</keyword>
<keyword evidence="4" id="KW-0521">NADP</keyword>
<evidence type="ECO:0000256" key="4">
    <source>
        <dbReference type="ARBA" id="ARBA00022857"/>
    </source>
</evidence>
<organism evidence="7 8">
    <name type="scientific">Porites evermanni</name>
    <dbReference type="NCBI Taxonomy" id="104178"/>
    <lineage>
        <taxon>Eukaryota</taxon>
        <taxon>Metazoa</taxon>
        <taxon>Cnidaria</taxon>
        <taxon>Anthozoa</taxon>
        <taxon>Hexacorallia</taxon>
        <taxon>Scleractinia</taxon>
        <taxon>Fungiina</taxon>
        <taxon>Poritidae</taxon>
        <taxon>Porites</taxon>
    </lineage>
</organism>
<dbReference type="Proteomes" id="UP001159427">
    <property type="component" value="Unassembled WGS sequence"/>
</dbReference>
<evidence type="ECO:0000256" key="2">
    <source>
        <dbReference type="ARBA" id="ARBA00022630"/>
    </source>
</evidence>
<dbReference type="EMBL" id="CALNXI010004928">
    <property type="protein sequence ID" value="CAH3196672.1"/>
    <property type="molecule type" value="Genomic_DNA"/>
</dbReference>
<dbReference type="InterPro" id="IPR050346">
    <property type="entry name" value="FMO-like"/>
</dbReference>
<accession>A0ABN8T010</accession>